<proteinExistence type="predicted"/>
<keyword evidence="1" id="KW-1133">Transmembrane helix</keyword>
<feature type="transmembrane region" description="Helical" evidence="1">
    <location>
        <begin position="20"/>
        <end position="41"/>
    </location>
</feature>
<name>A0A1I3GS70_9ACTN</name>
<protein>
    <submittedName>
        <fullName evidence="2">Uncharacterized protein</fullName>
    </submittedName>
</protein>
<keyword evidence="1" id="KW-0812">Transmembrane</keyword>
<keyword evidence="3" id="KW-1185">Reference proteome</keyword>
<accession>A0A1I3GS70</accession>
<evidence type="ECO:0000256" key="1">
    <source>
        <dbReference type="SAM" id="Phobius"/>
    </source>
</evidence>
<dbReference type="RefSeq" id="WP_091112617.1">
    <property type="nucleotide sequence ID" value="NZ_BKAF01000044.1"/>
</dbReference>
<dbReference type="OrthoDB" id="3777848at2"/>
<evidence type="ECO:0000313" key="2">
    <source>
        <dbReference type="EMBL" id="SFI26236.1"/>
    </source>
</evidence>
<evidence type="ECO:0000313" key="3">
    <source>
        <dbReference type="Proteomes" id="UP000198649"/>
    </source>
</evidence>
<feature type="transmembrane region" description="Helical" evidence="1">
    <location>
        <begin position="47"/>
        <end position="67"/>
    </location>
</feature>
<keyword evidence="1" id="KW-0472">Membrane</keyword>
<dbReference type="EMBL" id="FOQG01000006">
    <property type="protein sequence ID" value="SFI26236.1"/>
    <property type="molecule type" value="Genomic_DNA"/>
</dbReference>
<dbReference type="Proteomes" id="UP000198649">
    <property type="component" value="Unassembled WGS sequence"/>
</dbReference>
<reference evidence="2 3" key="1">
    <citation type="submission" date="2016-10" db="EMBL/GenBank/DDBJ databases">
        <authorList>
            <person name="de Groot N.N."/>
        </authorList>
    </citation>
    <scope>NUCLEOTIDE SEQUENCE [LARGE SCALE GENOMIC DNA]</scope>
    <source>
        <strain evidence="2 3">CGMCC 1.11156</strain>
    </source>
</reference>
<dbReference type="AlphaFoldDB" id="A0A1I3GS70"/>
<gene>
    <name evidence="2" type="ORF">SAMN05216561_106244</name>
</gene>
<organism evidence="2 3">
    <name type="scientific">Nocardioides psychrotolerans</name>
    <dbReference type="NCBI Taxonomy" id="1005945"/>
    <lineage>
        <taxon>Bacteria</taxon>
        <taxon>Bacillati</taxon>
        <taxon>Actinomycetota</taxon>
        <taxon>Actinomycetes</taxon>
        <taxon>Propionibacteriales</taxon>
        <taxon>Nocardioidaceae</taxon>
        <taxon>Nocardioides</taxon>
    </lineage>
</organism>
<sequence>MTPPETSDYRLSRPFVARFVGAYLLVFAVVVFISTGFVAATDALPPDVLVVLLVVGLLGLFWLGSWLRSKAYVVRLDADGYEVRMIRGAGVKRAAWSEVEDVGTASPRDIPCVVLRLSGGRTTTVPVEALAVDREQFVRELQDHLDRGLGLRPI</sequence>